<feature type="region of interest" description="Disordered" evidence="1">
    <location>
        <begin position="31"/>
        <end position="67"/>
    </location>
</feature>
<feature type="compositionally biased region" description="Basic and acidic residues" evidence="1">
    <location>
        <begin position="234"/>
        <end position="250"/>
    </location>
</feature>
<gene>
    <name evidence="2" type="ORF">IPOD504_LOCUS11618</name>
</gene>
<name>A0ABN8IM54_9NEOP</name>
<evidence type="ECO:0000256" key="1">
    <source>
        <dbReference type="SAM" id="MobiDB-lite"/>
    </source>
</evidence>
<keyword evidence="3" id="KW-1185">Reference proteome</keyword>
<feature type="non-terminal residue" evidence="2">
    <location>
        <position position="250"/>
    </location>
</feature>
<organism evidence="2 3">
    <name type="scientific">Iphiclides podalirius</name>
    <name type="common">scarce swallowtail</name>
    <dbReference type="NCBI Taxonomy" id="110791"/>
    <lineage>
        <taxon>Eukaryota</taxon>
        <taxon>Metazoa</taxon>
        <taxon>Ecdysozoa</taxon>
        <taxon>Arthropoda</taxon>
        <taxon>Hexapoda</taxon>
        <taxon>Insecta</taxon>
        <taxon>Pterygota</taxon>
        <taxon>Neoptera</taxon>
        <taxon>Endopterygota</taxon>
        <taxon>Lepidoptera</taxon>
        <taxon>Glossata</taxon>
        <taxon>Ditrysia</taxon>
        <taxon>Papilionoidea</taxon>
        <taxon>Papilionidae</taxon>
        <taxon>Papilioninae</taxon>
        <taxon>Iphiclides</taxon>
    </lineage>
</organism>
<reference evidence="2" key="1">
    <citation type="submission" date="2022-03" db="EMBL/GenBank/DDBJ databases">
        <authorList>
            <person name="Martin H S."/>
        </authorList>
    </citation>
    <scope>NUCLEOTIDE SEQUENCE</scope>
</reference>
<protein>
    <submittedName>
        <fullName evidence="2">Uncharacterized protein</fullName>
    </submittedName>
</protein>
<feature type="compositionally biased region" description="Polar residues" evidence="1">
    <location>
        <begin position="36"/>
        <end position="46"/>
    </location>
</feature>
<feature type="compositionally biased region" description="Low complexity" evidence="1">
    <location>
        <begin position="47"/>
        <end position="56"/>
    </location>
</feature>
<sequence length="250" mass="27356">MAVGGFDIADAFRSSLDHSSIIGENVVIEEKDGTVDNPNTDPIASQPNNPVNTPETPESPRLKSPPILETPKQIDEVIVKHKPQTLFKLSLTKNKDDVFVKPSPVAELMSPAKMLQFEIDLTNSSTPTMKRAAIDFNFFNKNNFEEYFTDVPKVLNNPDAETEGGAFIETPVIVKADTIRHEIGYGIRATPSGRHRGCLSLIMGLVRGAVLITPAQHLLEEEAQKGHSPAGVAEDSRGRSDTKKKEKIMG</sequence>
<evidence type="ECO:0000313" key="2">
    <source>
        <dbReference type="EMBL" id="CAH2061991.1"/>
    </source>
</evidence>
<proteinExistence type="predicted"/>
<feature type="region of interest" description="Disordered" evidence="1">
    <location>
        <begin position="221"/>
        <end position="250"/>
    </location>
</feature>
<dbReference type="EMBL" id="OW152840">
    <property type="protein sequence ID" value="CAH2061991.1"/>
    <property type="molecule type" value="Genomic_DNA"/>
</dbReference>
<accession>A0ABN8IM54</accession>
<evidence type="ECO:0000313" key="3">
    <source>
        <dbReference type="Proteomes" id="UP000837857"/>
    </source>
</evidence>
<dbReference type="Proteomes" id="UP000837857">
    <property type="component" value="Chromosome 28"/>
</dbReference>